<protein>
    <submittedName>
        <fullName evidence="2">Uncharacterized protein</fullName>
    </submittedName>
</protein>
<evidence type="ECO:0000313" key="2">
    <source>
        <dbReference type="EMBL" id="KAL0112035.1"/>
    </source>
</evidence>
<accession>A0AAW2FCY6</accession>
<sequence length="244" mass="27029">MEITRCDSLPLSISSLSFSPFEIISKIMASVLGVVESKIPPCEIGPRISSAMHTYAKSNRRRRQPQRCVMNGFFREARTATRHSPLLRRPMGLPAPTTPGGPRPRVASPENIVDAENTVNPSLDSATGDRKVASDISTTWPIPHERTENTTTIAPSSATNPSSSSLRPDRRFSRHLLSTACFPFSFFSSFPLARSRPRPFRLPRGHIYDSGNKTVDTQAETHLQDSPKSNSRHGHVMYLSCLSE</sequence>
<feature type="compositionally biased region" description="Low complexity" evidence="1">
    <location>
        <begin position="149"/>
        <end position="165"/>
    </location>
</feature>
<dbReference type="Proteomes" id="UP001430953">
    <property type="component" value="Unassembled WGS sequence"/>
</dbReference>
<gene>
    <name evidence="2" type="ORF">PUN28_013330</name>
</gene>
<evidence type="ECO:0000256" key="1">
    <source>
        <dbReference type="SAM" id="MobiDB-lite"/>
    </source>
</evidence>
<reference evidence="2 3" key="1">
    <citation type="submission" date="2023-03" db="EMBL/GenBank/DDBJ databases">
        <title>High recombination rates correlate with genetic variation in Cardiocondyla obscurior ants.</title>
        <authorList>
            <person name="Errbii M."/>
        </authorList>
    </citation>
    <scope>NUCLEOTIDE SEQUENCE [LARGE SCALE GENOMIC DNA]</scope>
    <source>
        <strain evidence="2">Alpha-2009</strain>
        <tissue evidence="2">Whole body</tissue>
    </source>
</reference>
<comment type="caution">
    <text evidence="2">The sequence shown here is derived from an EMBL/GenBank/DDBJ whole genome shotgun (WGS) entry which is preliminary data.</text>
</comment>
<evidence type="ECO:0000313" key="3">
    <source>
        <dbReference type="Proteomes" id="UP001430953"/>
    </source>
</evidence>
<proteinExistence type="predicted"/>
<organism evidence="2 3">
    <name type="scientific">Cardiocondyla obscurior</name>
    <dbReference type="NCBI Taxonomy" id="286306"/>
    <lineage>
        <taxon>Eukaryota</taxon>
        <taxon>Metazoa</taxon>
        <taxon>Ecdysozoa</taxon>
        <taxon>Arthropoda</taxon>
        <taxon>Hexapoda</taxon>
        <taxon>Insecta</taxon>
        <taxon>Pterygota</taxon>
        <taxon>Neoptera</taxon>
        <taxon>Endopterygota</taxon>
        <taxon>Hymenoptera</taxon>
        <taxon>Apocrita</taxon>
        <taxon>Aculeata</taxon>
        <taxon>Formicoidea</taxon>
        <taxon>Formicidae</taxon>
        <taxon>Myrmicinae</taxon>
        <taxon>Cardiocondyla</taxon>
    </lineage>
</organism>
<dbReference type="AlphaFoldDB" id="A0AAW2FCY6"/>
<keyword evidence="3" id="KW-1185">Reference proteome</keyword>
<name>A0AAW2FCY6_9HYME</name>
<dbReference type="EMBL" id="JADYXP020000013">
    <property type="protein sequence ID" value="KAL0112035.1"/>
    <property type="molecule type" value="Genomic_DNA"/>
</dbReference>
<feature type="region of interest" description="Disordered" evidence="1">
    <location>
        <begin position="147"/>
        <end position="167"/>
    </location>
</feature>